<dbReference type="GO" id="GO:0008408">
    <property type="term" value="F:3'-5' exonuclease activity"/>
    <property type="evidence" value="ECO:0007669"/>
    <property type="project" value="InterPro"/>
</dbReference>
<keyword evidence="5 9" id="KW-0548">Nucleotidyltransferase</keyword>
<dbReference type="Pfam" id="PF02767">
    <property type="entry name" value="DNA_pol3_beta_2"/>
    <property type="match status" value="1"/>
</dbReference>
<comment type="subunit">
    <text evidence="9">Forms a ring-shaped head-to-tail homodimer around DNA.</text>
</comment>
<evidence type="ECO:0000256" key="7">
    <source>
        <dbReference type="ARBA" id="ARBA00022932"/>
    </source>
</evidence>
<name>A0A7V3V0A1_UNCW3</name>
<evidence type="ECO:0000256" key="8">
    <source>
        <dbReference type="ARBA" id="ARBA00023125"/>
    </source>
</evidence>
<dbReference type="PANTHER" id="PTHR30478:SF0">
    <property type="entry name" value="BETA SLIDING CLAMP"/>
    <property type="match status" value="1"/>
</dbReference>
<dbReference type="PANTHER" id="PTHR30478">
    <property type="entry name" value="DNA POLYMERASE III SUBUNIT BETA"/>
    <property type="match status" value="1"/>
</dbReference>
<dbReference type="EMBL" id="DTMZ01000123">
    <property type="protein sequence ID" value="HGD13487.1"/>
    <property type="molecule type" value="Genomic_DNA"/>
</dbReference>
<dbReference type="SMART" id="SM00480">
    <property type="entry name" value="POL3Bc"/>
    <property type="match status" value="1"/>
</dbReference>
<keyword evidence="4 9" id="KW-0808">Transferase</keyword>
<dbReference type="GO" id="GO:0005737">
    <property type="term" value="C:cytoplasm"/>
    <property type="evidence" value="ECO:0007669"/>
    <property type="project" value="UniProtKB-SubCell"/>
</dbReference>
<dbReference type="AlphaFoldDB" id="A0A7V3V0A1"/>
<dbReference type="GO" id="GO:0003677">
    <property type="term" value="F:DNA binding"/>
    <property type="evidence" value="ECO:0007669"/>
    <property type="project" value="UniProtKB-UniRule"/>
</dbReference>
<keyword evidence="7 9" id="KW-0239">DNA-directed DNA polymerase</keyword>
<dbReference type="GO" id="GO:0006271">
    <property type="term" value="P:DNA strand elongation involved in DNA replication"/>
    <property type="evidence" value="ECO:0007669"/>
    <property type="project" value="TreeGrafter"/>
</dbReference>
<feature type="domain" description="DNA polymerase III beta sliding clamp C-terminal" evidence="12">
    <location>
        <begin position="240"/>
        <end position="349"/>
    </location>
</feature>
<evidence type="ECO:0000259" key="11">
    <source>
        <dbReference type="Pfam" id="PF02767"/>
    </source>
</evidence>
<dbReference type="GO" id="GO:0003887">
    <property type="term" value="F:DNA-directed DNA polymerase activity"/>
    <property type="evidence" value="ECO:0007669"/>
    <property type="project" value="UniProtKB-UniRule"/>
</dbReference>
<keyword evidence="8" id="KW-0238">DNA-binding</keyword>
<dbReference type="GO" id="GO:0009360">
    <property type="term" value="C:DNA polymerase III complex"/>
    <property type="evidence" value="ECO:0007669"/>
    <property type="project" value="InterPro"/>
</dbReference>
<dbReference type="InterPro" id="IPR022634">
    <property type="entry name" value="DNA_polIII_beta_N"/>
</dbReference>
<evidence type="ECO:0000256" key="9">
    <source>
        <dbReference type="PIRNR" id="PIRNR000804"/>
    </source>
</evidence>
<dbReference type="Pfam" id="PF02768">
    <property type="entry name" value="DNA_pol3_beta_3"/>
    <property type="match status" value="1"/>
</dbReference>
<dbReference type="PIRSF" id="PIRSF000804">
    <property type="entry name" value="DNA_pol_III_b"/>
    <property type="match status" value="1"/>
</dbReference>
<evidence type="ECO:0000259" key="10">
    <source>
        <dbReference type="Pfam" id="PF00712"/>
    </source>
</evidence>
<dbReference type="Gene3D" id="3.10.150.10">
    <property type="entry name" value="DNA Polymerase III, subunit A, domain 2"/>
    <property type="match status" value="1"/>
</dbReference>
<comment type="caution">
    <text evidence="13">The sequence shown here is derived from an EMBL/GenBank/DDBJ whole genome shotgun (WGS) entry which is preliminary data.</text>
</comment>
<comment type="function">
    <text evidence="9">Confers DNA tethering and processivity to DNA polymerases and other proteins. Acts as a clamp, forming a ring around DNA (a reaction catalyzed by the clamp-loading complex) which diffuses in an ATP-independent manner freely and bidirectionally along dsDNA. Initially characterized for its ability to contact the catalytic subunit of DNA polymerase III (Pol III), a complex, multichain enzyme responsible for most of the replicative synthesis in bacteria; Pol III exhibits 3'-5' exonuclease proofreading activity. The beta chain is required for initiation of replication as well as for processivity of DNA replication.</text>
</comment>
<evidence type="ECO:0000256" key="3">
    <source>
        <dbReference type="ARBA" id="ARBA00022490"/>
    </source>
</evidence>
<keyword evidence="3 9" id="KW-0963">Cytoplasm</keyword>
<dbReference type="Gene3D" id="3.70.10.10">
    <property type="match status" value="1"/>
</dbReference>
<keyword evidence="6 9" id="KW-0235">DNA replication</keyword>
<feature type="domain" description="DNA polymerase III beta sliding clamp central" evidence="11">
    <location>
        <begin position="134"/>
        <end position="237"/>
    </location>
</feature>
<comment type="subcellular location">
    <subcellularLocation>
        <location evidence="1 9">Cytoplasm</location>
    </subcellularLocation>
</comment>
<organism evidence="13">
    <name type="scientific">candidate division WOR-3 bacterium</name>
    <dbReference type="NCBI Taxonomy" id="2052148"/>
    <lineage>
        <taxon>Bacteria</taxon>
        <taxon>Bacteria division WOR-3</taxon>
    </lineage>
</organism>
<comment type="similarity">
    <text evidence="2 9">Belongs to the beta sliding clamp family.</text>
</comment>
<evidence type="ECO:0000256" key="6">
    <source>
        <dbReference type="ARBA" id="ARBA00022705"/>
    </source>
</evidence>
<dbReference type="SUPFAM" id="SSF55979">
    <property type="entry name" value="DNA clamp"/>
    <property type="match status" value="3"/>
</dbReference>
<dbReference type="InterPro" id="IPR001001">
    <property type="entry name" value="DNA_polIII_beta"/>
</dbReference>
<gene>
    <name evidence="13" type="primary">dnaN</name>
    <name evidence="13" type="ORF">ENX16_05355</name>
</gene>
<dbReference type="InterPro" id="IPR022637">
    <property type="entry name" value="DNA_polIII_beta_cen"/>
</dbReference>
<accession>A0A7V3V0A1</accession>
<dbReference type="InterPro" id="IPR022635">
    <property type="entry name" value="DNA_polIII_beta_C"/>
</dbReference>
<dbReference type="CDD" id="cd00140">
    <property type="entry name" value="beta_clamp"/>
    <property type="match status" value="1"/>
</dbReference>
<dbReference type="InterPro" id="IPR046938">
    <property type="entry name" value="DNA_clamp_sf"/>
</dbReference>
<reference evidence="13" key="1">
    <citation type="journal article" date="2020" name="mSystems">
        <title>Genome- and Community-Level Interaction Insights into Carbon Utilization and Element Cycling Functions of Hydrothermarchaeota in Hydrothermal Sediment.</title>
        <authorList>
            <person name="Zhou Z."/>
            <person name="Liu Y."/>
            <person name="Xu W."/>
            <person name="Pan J."/>
            <person name="Luo Z.H."/>
            <person name="Li M."/>
        </authorList>
    </citation>
    <scope>NUCLEOTIDE SEQUENCE [LARGE SCALE GENOMIC DNA]</scope>
    <source>
        <strain evidence="13">SpSt-914</strain>
    </source>
</reference>
<dbReference type="NCBIfam" id="TIGR00663">
    <property type="entry name" value="dnan"/>
    <property type="match status" value="1"/>
</dbReference>
<evidence type="ECO:0000259" key="12">
    <source>
        <dbReference type="Pfam" id="PF02768"/>
    </source>
</evidence>
<evidence type="ECO:0000256" key="5">
    <source>
        <dbReference type="ARBA" id="ARBA00022695"/>
    </source>
</evidence>
<protein>
    <recommendedName>
        <fullName evidence="9">Beta sliding clamp</fullName>
    </recommendedName>
</protein>
<evidence type="ECO:0000256" key="4">
    <source>
        <dbReference type="ARBA" id="ARBA00022679"/>
    </source>
</evidence>
<evidence type="ECO:0000256" key="1">
    <source>
        <dbReference type="ARBA" id="ARBA00004496"/>
    </source>
</evidence>
<feature type="domain" description="DNA polymerase III beta sliding clamp N-terminal" evidence="10">
    <location>
        <begin position="1"/>
        <end position="119"/>
    </location>
</feature>
<evidence type="ECO:0000313" key="13">
    <source>
        <dbReference type="EMBL" id="HGD13487.1"/>
    </source>
</evidence>
<sequence length="363" mass="40726">MRCALEREILVEALGTVVNVLPGKATYPVYQNILLEVEKGKLAITGADLDNTVRREIELTEEWEAGRVLVDGRRLTGLVQASTAKLISVKTTENRVVIAADRMKADFTQLAPEEFPTLPSLPTEIQLEFPLATLFDMFDTCSFAVSRDESRPIMTAVNWEVGKTESRMVATDSIRLAFVRRKVKSQNKVKLLVTPKAIELLPRGEEKVEVFADQKLVGFKLKDTTVISRMIEGQYPNYEQVIPKNLPAQAVINREQLISAMRRALIFTNPIAHSVSIEFAAKHIIIRAKSEVGETEEELDCQFKGDNLTAGFNGMYLLDIINHIKTEELIFELSSPMTPVVIKPAVKQDDGEDLFIIMPVRLE</sequence>
<dbReference type="Pfam" id="PF00712">
    <property type="entry name" value="DNA_pol3_beta"/>
    <property type="match status" value="1"/>
</dbReference>
<evidence type="ECO:0000256" key="2">
    <source>
        <dbReference type="ARBA" id="ARBA00010752"/>
    </source>
</evidence>
<proteinExistence type="inferred from homology"/>